<name>A0A939S1X5_9BRAD</name>
<sequence length="193" mass="21144">MKPLRVIKSNTDLQAERGEILDALTALIECFPNAPKKNLAAYAEKLLELVLVRRPSVATLARASDRLIEANGFLPPIKSVLDAIDEAASSLGAVQVKTAVVDLDHLGSPGKLLLVRYGAGIAASWFKRLDVLEDRGGAELVLSVPSEFIRSRLLSDYAAEIGRCWRVSRPALRVIHFDVVGRRRQSYVLSEVT</sequence>
<dbReference type="RefSeq" id="WP_208084193.1">
    <property type="nucleotide sequence ID" value="NZ_CP086136.1"/>
</dbReference>
<evidence type="ECO:0000313" key="2">
    <source>
        <dbReference type="EMBL" id="MBO1860771.1"/>
    </source>
</evidence>
<feature type="domain" description="DnaA N-terminal" evidence="1">
    <location>
        <begin position="121"/>
        <end position="166"/>
    </location>
</feature>
<evidence type="ECO:0000313" key="3">
    <source>
        <dbReference type="EMBL" id="UEM13685.1"/>
    </source>
</evidence>
<dbReference type="Pfam" id="PF11638">
    <property type="entry name" value="DnaA_N"/>
    <property type="match status" value="1"/>
</dbReference>
<reference evidence="3 4" key="2">
    <citation type="journal article" date="2022" name="Int. J. Syst. Evol. Microbiol.">
        <title>Strains of Bradyrhizobium barranii sp. nov. associated with legumes native to Canada are symbionts of soybeans and belong to different subspecies (subsp. barranii subsp. nov. and subsp. apii subsp. nov.) and symbiovars (sv. glycinearum and sv. septentrionale).</title>
        <authorList>
            <person name="Bromfield E.S.P."/>
            <person name="Cloutier S."/>
            <person name="Wasai-Hara S."/>
            <person name="Minamisawa K."/>
        </authorList>
    </citation>
    <scope>NUCLEOTIDE SEQUENCE [LARGE SCALE GENOMIC DNA]</scope>
    <source>
        <strain evidence="3 4">144S4</strain>
    </source>
</reference>
<reference evidence="2" key="1">
    <citation type="submission" date="2021-03" db="EMBL/GenBank/DDBJ databases">
        <title>Whole Genome Sequence of Bradyrhizobium sp. Strain 144S4.</title>
        <authorList>
            <person name="Bromfield E.S.P."/>
            <person name="Cloutier S."/>
        </authorList>
    </citation>
    <scope>NUCLEOTIDE SEQUENCE [LARGE SCALE GENOMIC DNA]</scope>
    <source>
        <strain evidence="2">144S4</strain>
    </source>
</reference>
<dbReference type="InterPro" id="IPR024633">
    <property type="entry name" value="DnaA_N_dom"/>
</dbReference>
<dbReference type="EMBL" id="CP086136">
    <property type="protein sequence ID" value="UEM13685.1"/>
    <property type="molecule type" value="Genomic_DNA"/>
</dbReference>
<evidence type="ECO:0000313" key="4">
    <source>
        <dbReference type="Proteomes" id="UP000664702"/>
    </source>
</evidence>
<accession>A0A939S1X5</accession>
<dbReference type="AlphaFoldDB" id="A0A939S1X5"/>
<protein>
    <recommendedName>
        <fullName evidence="1">DnaA N-terminal domain-containing protein</fullName>
    </recommendedName>
</protein>
<proteinExistence type="predicted"/>
<dbReference type="KEGG" id="bban:J4G43_005020"/>
<dbReference type="Proteomes" id="UP000664702">
    <property type="component" value="Chromosome"/>
</dbReference>
<gene>
    <name evidence="3" type="ORF">J4G43_005020</name>
    <name evidence="2" type="ORF">J4G43_07220</name>
</gene>
<evidence type="ECO:0000259" key="1">
    <source>
        <dbReference type="Pfam" id="PF11638"/>
    </source>
</evidence>
<dbReference type="EMBL" id="JAGEMI010000001">
    <property type="protein sequence ID" value="MBO1860771.1"/>
    <property type="molecule type" value="Genomic_DNA"/>
</dbReference>
<organism evidence="2">
    <name type="scientific">Bradyrhizobium barranii subsp. barranii</name>
    <dbReference type="NCBI Taxonomy" id="2823807"/>
    <lineage>
        <taxon>Bacteria</taxon>
        <taxon>Pseudomonadati</taxon>
        <taxon>Pseudomonadota</taxon>
        <taxon>Alphaproteobacteria</taxon>
        <taxon>Hyphomicrobiales</taxon>
        <taxon>Nitrobacteraceae</taxon>
        <taxon>Bradyrhizobium</taxon>
        <taxon>Bradyrhizobium barranii</taxon>
    </lineage>
</organism>